<dbReference type="EMBL" id="CP041395">
    <property type="protein sequence ID" value="QDM08941.1"/>
    <property type="molecule type" value="Genomic_DNA"/>
</dbReference>
<organism evidence="1 2">
    <name type="scientific">Bacteroides ovatus</name>
    <dbReference type="NCBI Taxonomy" id="28116"/>
    <lineage>
        <taxon>Bacteria</taxon>
        <taxon>Pseudomonadati</taxon>
        <taxon>Bacteroidota</taxon>
        <taxon>Bacteroidia</taxon>
        <taxon>Bacteroidales</taxon>
        <taxon>Bacteroidaceae</taxon>
        <taxon>Bacteroides</taxon>
    </lineage>
</organism>
<accession>A0AAP9IVH9</accession>
<evidence type="ECO:0000313" key="2">
    <source>
        <dbReference type="Proteomes" id="UP000318823"/>
    </source>
</evidence>
<gene>
    <name evidence="1" type="ORF">DYI28_09565</name>
</gene>
<sequence>MNNFNFQTMMEHGFLIIPKALLQQQIEDPNIEAGEIEALLKILMKVNYSDTLYSDRQHKDYLCKRGESMFSYRDWSRIFRWSVGKTFRFIHALAILGIIEIVPHPNNPSLHIRVVEYDKWVGAPDSGKQKKKAVNEKFRLFWNEFHSITQLPKENIAKAQREWKKLSDKEQQLAIDKVEDYYFHQTNINYLLHAASYLSNKAFLNEYR</sequence>
<dbReference type="Proteomes" id="UP000318823">
    <property type="component" value="Chromosome"/>
</dbReference>
<evidence type="ECO:0000313" key="1">
    <source>
        <dbReference type="EMBL" id="QDM08941.1"/>
    </source>
</evidence>
<name>A0AAP9IVH9_BACOV</name>
<reference evidence="2" key="1">
    <citation type="journal article" date="2018" name="J. Anim. Genet.">
        <title>Acquired interbacterial defense systems protect against interspecies antagonism in the human gut microbiome.</title>
        <authorList>
            <person name="Ross B.D."/>
            <person name="Verster A.J."/>
            <person name="Radey M.C."/>
            <person name="Schmidtke D.T."/>
            <person name="Pope C.E."/>
            <person name="Hoffman L.R."/>
            <person name="Hajjar A."/>
            <person name="Peterson S.B."/>
            <person name="Borenstein E."/>
            <person name="Mougous J."/>
        </authorList>
    </citation>
    <scope>NUCLEOTIDE SEQUENCE [LARGE SCALE GENOMIC DNA]</scope>
    <source>
        <strain evidence="2">3725 D1 iv</strain>
    </source>
</reference>
<dbReference type="AlphaFoldDB" id="A0AAP9IVH9"/>
<protein>
    <submittedName>
        <fullName evidence="1">Uncharacterized protein</fullName>
    </submittedName>
</protein>
<dbReference type="RefSeq" id="WP_032843290.1">
    <property type="nucleotide sequence ID" value="NZ_CAXSRA010000016.1"/>
</dbReference>
<proteinExistence type="predicted"/>